<reference evidence="3" key="1">
    <citation type="submission" date="2019-09" db="EMBL/GenBank/DDBJ databases">
        <title>Draft genome information of white flower Hibiscus syriacus.</title>
        <authorList>
            <person name="Kim Y.-M."/>
        </authorList>
    </citation>
    <scope>NUCLEOTIDE SEQUENCE [LARGE SCALE GENOMIC DNA]</scope>
    <source>
        <strain evidence="3">YM2019G1</strain>
    </source>
</reference>
<comment type="similarity">
    <text evidence="1">Belongs to the LOR family.</text>
</comment>
<comment type="caution">
    <text evidence="3">The sequence shown here is derived from an EMBL/GenBank/DDBJ whole genome shotgun (WGS) entry which is preliminary data.</text>
</comment>
<dbReference type="EMBL" id="VEPZ02001099">
    <property type="protein sequence ID" value="KAE8694937.1"/>
    <property type="molecule type" value="Genomic_DNA"/>
</dbReference>
<protein>
    <recommendedName>
        <fullName evidence="2">Retrotransposon Copia-like N-terminal domain-containing protein</fullName>
    </recommendedName>
</protein>
<dbReference type="PANTHER" id="PTHR31087">
    <property type="match status" value="1"/>
</dbReference>
<dbReference type="Gene3D" id="2.40.160.200">
    <property type="entry name" value="LURP1-related"/>
    <property type="match status" value="1"/>
</dbReference>
<evidence type="ECO:0000256" key="1">
    <source>
        <dbReference type="ARBA" id="ARBA00005437"/>
    </source>
</evidence>
<accession>A0A6A2ZU47</accession>
<sequence>MTAAIGEELPPPASEATSPANFYTADSDPIVVIGKKFIVPNPVELKIQQTVFTIAENYLDIVDDNGNPIFKVRDKLFSVHNRRVLFDAAGIPLVSLRQKISSVHRRWKVFRGESEGAVDFLFSVKKSSLILRRMKTRTATSLDIFLASNTSESRPDFKIIENWCRSNCTVFHGDTIIAEFPRLGKLLMIDCGGNGGRIQRVAADCFLRMILVMQPHTNDNYNSWKRCMLTAQSAKNKTDFIDGSILALASTSIILFNAWTRANNLVNP</sequence>
<dbReference type="AlphaFoldDB" id="A0A6A2ZU47"/>
<evidence type="ECO:0000313" key="3">
    <source>
        <dbReference type="EMBL" id="KAE8694937.1"/>
    </source>
</evidence>
<dbReference type="Pfam" id="PF14244">
    <property type="entry name" value="Retrotran_gag_3"/>
    <property type="match status" value="1"/>
</dbReference>
<dbReference type="InterPro" id="IPR007612">
    <property type="entry name" value="LOR"/>
</dbReference>
<keyword evidence="4" id="KW-1185">Reference proteome</keyword>
<dbReference type="InterPro" id="IPR029472">
    <property type="entry name" value="Copia-like_N"/>
</dbReference>
<organism evidence="3 4">
    <name type="scientific">Hibiscus syriacus</name>
    <name type="common">Rose of Sharon</name>
    <dbReference type="NCBI Taxonomy" id="106335"/>
    <lineage>
        <taxon>Eukaryota</taxon>
        <taxon>Viridiplantae</taxon>
        <taxon>Streptophyta</taxon>
        <taxon>Embryophyta</taxon>
        <taxon>Tracheophyta</taxon>
        <taxon>Spermatophyta</taxon>
        <taxon>Magnoliopsida</taxon>
        <taxon>eudicotyledons</taxon>
        <taxon>Gunneridae</taxon>
        <taxon>Pentapetalae</taxon>
        <taxon>rosids</taxon>
        <taxon>malvids</taxon>
        <taxon>Malvales</taxon>
        <taxon>Malvaceae</taxon>
        <taxon>Malvoideae</taxon>
        <taxon>Hibiscus</taxon>
    </lineage>
</organism>
<gene>
    <name evidence="3" type="ORF">F3Y22_tig00110762pilonHSYRG00019</name>
</gene>
<proteinExistence type="inferred from homology"/>
<name>A0A6A2ZU47_HIBSY</name>
<dbReference type="PANTHER" id="PTHR31087:SF58">
    <property type="entry name" value="OS07G0230700 PROTEIN"/>
    <property type="match status" value="1"/>
</dbReference>
<dbReference type="InterPro" id="IPR038595">
    <property type="entry name" value="LOR_sf"/>
</dbReference>
<dbReference type="InterPro" id="IPR025659">
    <property type="entry name" value="Tubby-like_C"/>
</dbReference>
<feature type="domain" description="Retrotransposon Copia-like N-terminal" evidence="2">
    <location>
        <begin position="209"/>
        <end position="245"/>
    </location>
</feature>
<dbReference type="SUPFAM" id="SSF54518">
    <property type="entry name" value="Tubby C-terminal domain-like"/>
    <property type="match status" value="1"/>
</dbReference>
<dbReference type="Pfam" id="PF04525">
    <property type="entry name" value="LOR"/>
    <property type="match status" value="1"/>
</dbReference>
<evidence type="ECO:0000313" key="4">
    <source>
        <dbReference type="Proteomes" id="UP000436088"/>
    </source>
</evidence>
<dbReference type="Proteomes" id="UP000436088">
    <property type="component" value="Unassembled WGS sequence"/>
</dbReference>
<evidence type="ECO:0000259" key="2">
    <source>
        <dbReference type="Pfam" id="PF14244"/>
    </source>
</evidence>